<dbReference type="AlphaFoldDB" id="K4KL56"/>
<dbReference type="STRING" id="1117647.M5M_07970"/>
<feature type="domain" description="Yip1" evidence="6">
    <location>
        <begin position="6"/>
        <end position="180"/>
    </location>
</feature>
<feature type="transmembrane region" description="Helical" evidence="5">
    <location>
        <begin position="105"/>
        <end position="124"/>
    </location>
</feature>
<evidence type="ECO:0000256" key="5">
    <source>
        <dbReference type="SAM" id="Phobius"/>
    </source>
</evidence>
<reference evidence="7 8" key="1">
    <citation type="journal article" date="2013" name="Genome Announc.">
        <title>Complete genome sequence of Simiduia agarivorans SA1(T), a marine bacterium able to degrade a variety of polysaccharides.</title>
        <authorList>
            <person name="Lin S.Y."/>
            <person name="Shieh W.Y."/>
            <person name="Chen J.S."/>
            <person name="Tang S.L."/>
        </authorList>
    </citation>
    <scope>NUCLEOTIDE SEQUENCE [LARGE SCALE GENOMIC DNA]</scope>
    <source>
        <strain evidence="8">DSM 21679 / JCM 13881 / BCRC 17597 / SA1</strain>
    </source>
</reference>
<evidence type="ECO:0000256" key="2">
    <source>
        <dbReference type="ARBA" id="ARBA00022692"/>
    </source>
</evidence>
<dbReference type="eggNOG" id="ENOG502Z7KS">
    <property type="taxonomic scope" value="Bacteria"/>
</dbReference>
<evidence type="ECO:0000256" key="1">
    <source>
        <dbReference type="ARBA" id="ARBA00004141"/>
    </source>
</evidence>
<dbReference type="EMBL" id="CP003746">
    <property type="protein sequence ID" value="AFU98783.1"/>
    <property type="molecule type" value="Genomic_DNA"/>
</dbReference>
<feature type="transmembrane region" description="Helical" evidence="5">
    <location>
        <begin position="30"/>
        <end position="48"/>
    </location>
</feature>
<evidence type="ECO:0000313" key="8">
    <source>
        <dbReference type="Proteomes" id="UP000000466"/>
    </source>
</evidence>
<dbReference type="InterPro" id="IPR006977">
    <property type="entry name" value="Yip1_dom"/>
</dbReference>
<feature type="transmembrane region" description="Helical" evidence="5">
    <location>
        <begin position="68"/>
        <end position="93"/>
    </location>
</feature>
<dbReference type="OrthoDB" id="9808452at2"/>
<accession>K4KL56</accession>
<feature type="transmembrane region" description="Helical" evidence="5">
    <location>
        <begin position="130"/>
        <end position="152"/>
    </location>
</feature>
<proteinExistence type="predicted"/>
<dbReference type="HOGENOM" id="CLU_099801_0_0_6"/>
<feature type="transmembrane region" description="Helical" evidence="5">
    <location>
        <begin position="164"/>
        <end position="189"/>
    </location>
</feature>
<evidence type="ECO:0000256" key="3">
    <source>
        <dbReference type="ARBA" id="ARBA00022989"/>
    </source>
</evidence>
<name>K4KL56_SIMAS</name>
<dbReference type="Pfam" id="PF04893">
    <property type="entry name" value="Yip1"/>
    <property type="match status" value="1"/>
</dbReference>
<evidence type="ECO:0000256" key="4">
    <source>
        <dbReference type="ARBA" id="ARBA00023136"/>
    </source>
</evidence>
<comment type="subcellular location">
    <subcellularLocation>
        <location evidence="1">Membrane</location>
        <topology evidence="1">Multi-pass membrane protein</topology>
    </subcellularLocation>
</comment>
<keyword evidence="8" id="KW-1185">Reference proteome</keyword>
<sequence>MLNHAFGLLVHPRKQWQSLQALPDKSLKRLSPFAIWCAMLPALAWYLGTTEFGWRIGDGEAIRMADHSALSMMGGFYFSLLIAVIAIGYFIHWMSRTYGVKSDPLKGYVFASYVATPIFLAGIAGIYPHIWVMVLLSLVAVSYAVYLLYVGLPIMFNLSEERGFLFASAVLAVSLVVGVSMMGGMVIFWDMVAHPEFV</sequence>
<keyword evidence="2 5" id="KW-0812">Transmembrane</keyword>
<keyword evidence="3 5" id="KW-1133">Transmembrane helix</keyword>
<gene>
    <name evidence="7" type="ordered locus">M5M_07970</name>
</gene>
<protein>
    <submittedName>
        <fullName evidence="7">Membrane protein</fullName>
    </submittedName>
</protein>
<dbReference type="RefSeq" id="WP_015046948.1">
    <property type="nucleotide sequence ID" value="NC_018868.3"/>
</dbReference>
<dbReference type="Proteomes" id="UP000000466">
    <property type="component" value="Chromosome"/>
</dbReference>
<evidence type="ECO:0000259" key="6">
    <source>
        <dbReference type="Pfam" id="PF04893"/>
    </source>
</evidence>
<dbReference type="KEGG" id="saga:M5M_07970"/>
<evidence type="ECO:0000313" key="7">
    <source>
        <dbReference type="EMBL" id="AFU98783.1"/>
    </source>
</evidence>
<organism evidence="7 8">
    <name type="scientific">Simiduia agarivorans (strain DSM 21679 / JCM 13881 / BCRC 17597 / SA1)</name>
    <dbReference type="NCBI Taxonomy" id="1117647"/>
    <lineage>
        <taxon>Bacteria</taxon>
        <taxon>Pseudomonadati</taxon>
        <taxon>Pseudomonadota</taxon>
        <taxon>Gammaproteobacteria</taxon>
        <taxon>Cellvibrionales</taxon>
        <taxon>Cellvibrionaceae</taxon>
        <taxon>Simiduia</taxon>
    </lineage>
</organism>
<keyword evidence="4 5" id="KW-0472">Membrane</keyword>
<dbReference type="GO" id="GO:0016020">
    <property type="term" value="C:membrane"/>
    <property type="evidence" value="ECO:0007669"/>
    <property type="project" value="UniProtKB-SubCell"/>
</dbReference>